<dbReference type="OrthoDB" id="5974674at2"/>
<dbReference type="GO" id="GO:0006950">
    <property type="term" value="P:response to stress"/>
    <property type="evidence" value="ECO:0007669"/>
    <property type="project" value="TreeGrafter"/>
</dbReference>
<dbReference type="InterPro" id="IPR011991">
    <property type="entry name" value="ArsR-like_HTH"/>
</dbReference>
<dbReference type="AlphaFoldDB" id="A0A255YZA3"/>
<dbReference type="PROSITE" id="PS50995">
    <property type="entry name" value="HTH_MARR_2"/>
    <property type="match status" value="1"/>
</dbReference>
<dbReference type="CDD" id="cd00090">
    <property type="entry name" value="HTH_ARSR"/>
    <property type="match status" value="1"/>
</dbReference>
<dbReference type="RefSeq" id="WP_094472643.1">
    <property type="nucleotide sequence ID" value="NZ_NOXT01000072.1"/>
</dbReference>
<dbReference type="Pfam" id="PF12802">
    <property type="entry name" value="MarR_2"/>
    <property type="match status" value="1"/>
</dbReference>
<name>A0A255YZA3_9SPHN</name>
<dbReference type="InterPro" id="IPR036388">
    <property type="entry name" value="WH-like_DNA-bd_sf"/>
</dbReference>
<dbReference type="Proteomes" id="UP000216991">
    <property type="component" value="Unassembled WGS sequence"/>
</dbReference>
<dbReference type="GO" id="GO:0003677">
    <property type="term" value="F:DNA binding"/>
    <property type="evidence" value="ECO:0007669"/>
    <property type="project" value="UniProtKB-KW"/>
</dbReference>
<sequence length="161" mass="16723">MSTHDYPAAAGSAALGARLRRLSERIDREADAIYAARAEGFQQRWFGVVNQLDRHGPMGGVELAQTLGVSQAAISQVVGALKAAGLVTSGGDPADARRRVLSLTADGVAAAQRLRPLWAALDDVARALDAEAGGVVAVLDRLETALDRAGLAARLVVCAIK</sequence>
<keyword evidence="2" id="KW-0238">DNA-binding</keyword>
<evidence type="ECO:0000313" key="5">
    <source>
        <dbReference type="EMBL" id="OYQ33985.1"/>
    </source>
</evidence>
<reference evidence="5 6" key="1">
    <citation type="submission" date="2017-07" db="EMBL/GenBank/DDBJ databases">
        <title>Sandarakinorhabdus cyanobacteriorum sp. nov., a novel bacterium isolated from cyanobacterial aggregates in a eutrophic lake.</title>
        <authorList>
            <person name="Cai H."/>
        </authorList>
    </citation>
    <scope>NUCLEOTIDE SEQUENCE [LARGE SCALE GENOMIC DNA]</scope>
    <source>
        <strain evidence="5 6">TH057</strain>
    </source>
</reference>
<keyword evidence="3" id="KW-0804">Transcription</keyword>
<comment type="caution">
    <text evidence="5">The sequence shown here is derived from an EMBL/GenBank/DDBJ whole genome shotgun (WGS) entry which is preliminary data.</text>
</comment>
<dbReference type="SMART" id="SM00347">
    <property type="entry name" value="HTH_MARR"/>
    <property type="match status" value="1"/>
</dbReference>
<dbReference type="InterPro" id="IPR036390">
    <property type="entry name" value="WH_DNA-bd_sf"/>
</dbReference>
<dbReference type="PANTHER" id="PTHR33164">
    <property type="entry name" value="TRANSCRIPTIONAL REGULATOR, MARR FAMILY"/>
    <property type="match status" value="1"/>
</dbReference>
<keyword evidence="6" id="KW-1185">Reference proteome</keyword>
<dbReference type="PANTHER" id="PTHR33164:SF64">
    <property type="entry name" value="TRANSCRIPTIONAL REGULATOR SLYA"/>
    <property type="match status" value="1"/>
</dbReference>
<proteinExistence type="predicted"/>
<evidence type="ECO:0000256" key="1">
    <source>
        <dbReference type="ARBA" id="ARBA00023015"/>
    </source>
</evidence>
<gene>
    <name evidence="5" type="ORF">CHU93_02685</name>
</gene>
<dbReference type="InterPro" id="IPR039422">
    <property type="entry name" value="MarR/SlyA-like"/>
</dbReference>
<dbReference type="InterPro" id="IPR000835">
    <property type="entry name" value="HTH_MarR-typ"/>
</dbReference>
<feature type="domain" description="HTH marR-type" evidence="4">
    <location>
        <begin position="12"/>
        <end position="144"/>
    </location>
</feature>
<evidence type="ECO:0000256" key="3">
    <source>
        <dbReference type="ARBA" id="ARBA00023163"/>
    </source>
</evidence>
<dbReference type="GO" id="GO:0003700">
    <property type="term" value="F:DNA-binding transcription factor activity"/>
    <property type="evidence" value="ECO:0007669"/>
    <property type="project" value="InterPro"/>
</dbReference>
<evidence type="ECO:0000256" key="2">
    <source>
        <dbReference type="ARBA" id="ARBA00023125"/>
    </source>
</evidence>
<keyword evidence="1" id="KW-0805">Transcription regulation</keyword>
<evidence type="ECO:0000313" key="6">
    <source>
        <dbReference type="Proteomes" id="UP000216991"/>
    </source>
</evidence>
<dbReference type="Gene3D" id="1.10.10.10">
    <property type="entry name" value="Winged helix-like DNA-binding domain superfamily/Winged helix DNA-binding domain"/>
    <property type="match status" value="1"/>
</dbReference>
<dbReference type="EMBL" id="NOXT01000072">
    <property type="protein sequence ID" value="OYQ33985.1"/>
    <property type="molecule type" value="Genomic_DNA"/>
</dbReference>
<accession>A0A255YZA3</accession>
<dbReference type="SUPFAM" id="SSF46785">
    <property type="entry name" value="Winged helix' DNA-binding domain"/>
    <property type="match status" value="1"/>
</dbReference>
<organism evidence="5 6">
    <name type="scientific">Sandarakinorhabdus cyanobacteriorum</name>
    <dbReference type="NCBI Taxonomy" id="1981098"/>
    <lineage>
        <taxon>Bacteria</taxon>
        <taxon>Pseudomonadati</taxon>
        <taxon>Pseudomonadota</taxon>
        <taxon>Alphaproteobacteria</taxon>
        <taxon>Sphingomonadales</taxon>
        <taxon>Sphingosinicellaceae</taxon>
        <taxon>Sandarakinorhabdus</taxon>
    </lineage>
</organism>
<evidence type="ECO:0000259" key="4">
    <source>
        <dbReference type="PROSITE" id="PS50995"/>
    </source>
</evidence>
<protein>
    <recommendedName>
        <fullName evidence="4">HTH marR-type domain-containing protein</fullName>
    </recommendedName>
</protein>